<keyword evidence="1" id="KW-1133">Transmembrane helix</keyword>
<sequence>MYFEDALWMEDTFWKNAIGTSYLTMGLCGISMNLMIVSIIPEIGEFLSRPLALLASCQLFISIVQLTAVFIPVPYMIATNKPYFLNEIIINFPGSILLTMQLASLLVQFFSTVYRNLSVLSENICEKLFHDWVVYLMLAISISYPIYHAASLSIETTIHRFSLETLGFSRSEIEIISVITFVAVVALFALMFYILAFSDLIYRTLFDPDDGDDKESSTCSELATTLAFLVSDVIYSFLICLPRIFDPWLQSFVNVFAVALWPSVTLISYDLHVQAAFAFRVRGMFQSCGGGGGSGYSNPPIIRAKKRKREPRLRIL</sequence>
<evidence type="ECO:0000256" key="1">
    <source>
        <dbReference type="SAM" id="Phobius"/>
    </source>
</evidence>
<feature type="transmembrane region" description="Helical" evidence="1">
    <location>
        <begin position="52"/>
        <end position="77"/>
    </location>
</feature>
<feature type="transmembrane region" description="Helical" evidence="1">
    <location>
        <begin position="175"/>
        <end position="202"/>
    </location>
</feature>
<dbReference type="EMBL" id="CAJGYM010000054">
    <property type="protein sequence ID" value="CAD6195415.1"/>
    <property type="molecule type" value="Genomic_DNA"/>
</dbReference>
<feature type="transmembrane region" description="Helical" evidence="1">
    <location>
        <begin position="21"/>
        <end position="40"/>
    </location>
</feature>
<comment type="caution">
    <text evidence="2">The sequence shown here is derived from an EMBL/GenBank/DDBJ whole genome shotgun (WGS) entry which is preliminary data.</text>
</comment>
<keyword evidence="3" id="KW-1185">Reference proteome</keyword>
<feature type="transmembrane region" description="Helical" evidence="1">
    <location>
        <begin position="248"/>
        <end position="269"/>
    </location>
</feature>
<feature type="transmembrane region" description="Helical" evidence="1">
    <location>
        <begin position="132"/>
        <end position="154"/>
    </location>
</feature>
<dbReference type="Proteomes" id="UP000835052">
    <property type="component" value="Unassembled WGS sequence"/>
</dbReference>
<proteinExistence type="predicted"/>
<keyword evidence="1" id="KW-0472">Membrane</keyword>
<protein>
    <submittedName>
        <fullName evidence="2">Uncharacterized protein</fullName>
    </submittedName>
</protein>
<dbReference type="OrthoDB" id="5807375at2759"/>
<accession>A0A8S1HJG4</accession>
<name>A0A8S1HJG4_9PELO</name>
<gene>
    <name evidence="2" type="ORF">CAUJ_LOCUS11334</name>
</gene>
<evidence type="ECO:0000313" key="3">
    <source>
        <dbReference type="Proteomes" id="UP000835052"/>
    </source>
</evidence>
<keyword evidence="1" id="KW-0812">Transmembrane</keyword>
<feature type="transmembrane region" description="Helical" evidence="1">
    <location>
        <begin position="89"/>
        <end position="112"/>
    </location>
</feature>
<dbReference type="AlphaFoldDB" id="A0A8S1HJG4"/>
<organism evidence="2 3">
    <name type="scientific">Caenorhabditis auriculariae</name>
    <dbReference type="NCBI Taxonomy" id="2777116"/>
    <lineage>
        <taxon>Eukaryota</taxon>
        <taxon>Metazoa</taxon>
        <taxon>Ecdysozoa</taxon>
        <taxon>Nematoda</taxon>
        <taxon>Chromadorea</taxon>
        <taxon>Rhabditida</taxon>
        <taxon>Rhabditina</taxon>
        <taxon>Rhabditomorpha</taxon>
        <taxon>Rhabditoidea</taxon>
        <taxon>Rhabditidae</taxon>
        <taxon>Peloderinae</taxon>
        <taxon>Caenorhabditis</taxon>
    </lineage>
</organism>
<evidence type="ECO:0000313" key="2">
    <source>
        <dbReference type="EMBL" id="CAD6195415.1"/>
    </source>
</evidence>
<feature type="transmembrane region" description="Helical" evidence="1">
    <location>
        <begin position="222"/>
        <end position="241"/>
    </location>
</feature>
<reference evidence="2" key="1">
    <citation type="submission" date="2020-10" db="EMBL/GenBank/DDBJ databases">
        <authorList>
            <person name="Kikuchi T."/>
        </authorList>
    </citation>
    <scope>NUCLEOTIDE SEQUENCE</scope>
    <source>
        <strain evidence="2">NKZ352</strain>
    </source>
</reference>